<accession>A0ACD3APR0</accession>
<protein>
    <submittedName>
        <fullName evidence="1">Cytochrome P450</fullName>
    </submittedName>
</protein>
<name>A0ACD3APR0_9AGAR</name>
<gene>
    <name evidence="1" type="ORF">BDN72DRAFT_821856</name>
</gene>
<sequence length="445" mass="50222">MAANSTTTIFSRISQDIPVNFINIAAASAVGLLSAFFYSTLFSSRNDGIIDIGGVSSILTAWPFFTKRYDFLKSNFQKTREVIFKFKILHHTVVAIRGEEGRKAFFDNKSLNFSEGYKILMGAAPRLSDISMNHKNIEHVSWFNKRLAQLLNRRRLEDVLPTLLEDLDRQMTGWGTECTIDPFRNVYDLVFSMTVRMGTCDELARDPVAIKHIQSLYWTLEKSATPTALLLPWLPIRANKNKEAATKELFSVFQSYIEQRRNSNAPRSDTIDVLLADGLDNTAIIGFILAVLFAGVINTGINSCWALIFLCTNKEWRAKVQAEVNALIANHTNTTSSDPLHKRPATIPVSVWEDETPCMDAVIRETLRIVFNGTLLRRNVEEDLGIKDKTVGKGAFLAYQVADVHLNPDIYRDPLVFDPDRFGPGRDEDKKAQYAFLGWGAGRHY</sequence>
<keyword evidence="2" id="KW-1185">Reference proteome</keyword>
<evidence type="ECO:0000313" key="2">
    <source>
        <dbReference type="Proteomes" id="UP000308600"/>
    </source>
</evidence>
<dbReference type="Proteomes" id="UP000308600">
    <property type="component" value="Unassembled WGS sequence"/>
</dbReference>
<reference evidence="1 2" key="1">
    <citation type="journal article" date="2019" name="Nat. Ecol. Evol.">
        <title>Megaphylogeny resolves global patterns of mushroom evolution.</title>
        <authorList>
            <person name="Varga T."/>
            <person name="Krizsan K."/>
            <person name="Foldi C."/>
            <person name="Dima B."/>
            <person name="Sanchez-Garcia M."/>
            <person name="Sanchez-Ramirez S."/>
            <person name="Szollosi G.J."/>
            <person name="Szarkandi J.G."/>
            <person name="Papp V."/>
            <person name="Albert L."/>
            <person name="Andreopoulos W."/>
            <person name="Angelini C."/>
            <person name="Antonin V."/>
            <person name="Barry K.W."/>
            <person name="Bougher N.L."/>
            <person name="Buchanan P."/>
            <person name="Buyck B."/>
            <person name="Bense V."/>
            <person name="Catcheside P."/>
            <person name="Chovatia M."/>
            <person name="Cooper J."/>
            <person name="Damon W."/>
            <person name="Desjardin D."/>
            <person name="Finy P."/>
            <person name="Geml J."/>
            <person name="Haridas S."/>
            <person name="Hughes K."/>
            <person name="Justo A."/>
            <person name="Karasinski D."/>
            <person name="Kautmanova I."/>
            <person name="Kiss B."/>
            <person name="Kocsube S."/>
            <person name="Kotiranta H."/>
            <person name="LaButti K.M."/>
            <person name="Lechner B.E."/>
            <person name="Liimatainen K."/>
            <person name="Lipzen A."/>
            <person name="Lukacs Z."/>
            <person name="Mihaltcheva S."/>
            <person name="Morgado L.N."/>
            <person name="Niskanen T."/>
            <person name="Noordeloos M.E."/>
            <person name="Ohm R.A."/>
            <person name="Ortiz-Santana B."/>
            <person name="Ovrebo C."/>
            <person name="Racz N."/>
            <person name="Riley R."/>
            <person name="Savchenko A."/>
            <person name="Shiryaev A."/>
            <person name="Soop K."/>
            <person name="Spirin V."/>
            <person name="Szebenyi C."/>
            <person name="Tomsovsky M."/>
            <person name="Tulloss R.E."/>
            <person name="Uehling J."/>
            <person name="Grigoriev I.V."/>
            <person name="Vagvolgyi C."/>
            <person name="Papp T."/>
            <person name="Martin F.M."/>
            <person name="Miettinen O."/>
            <person name="Hibbett D.S."/>
            <person name="Nagy L.G."/>
        </authorList>
    </citation>
    <scope>NUCLEOTIDE SEQUENCE [LARGE SCALE GENOMIC DNA]</scope>
    <source>
        <strain evidence="1 2">NL-1719</strain>
    </source>
</reference>
<evidence type="ECO:0000313" key="1">
    <source>
        <dbReference type="EMBL" id="TFK67928.1"/>
    </source>
</evidence>
<proteinExistence type="predicted"/>
<dbReference type="EMBL" id="ML208363">
    <property type="protein sequence ID" value="TFK67928.1"/>
    <property type="molecule type" value="Genomic_DNA"/>
</dbReference>
<organism evidence="1 2">
    <name type="scientific">Pluteus cervinus</name>
    <dbReference type="NCBI Taxonomy" id="181527"/>
    <lineage>
        <taxon>Eukaryota</taxon>
        <taxon>Fungi</taxon>
        <taxon>Dikarya</taxon>
        <taxon>Basidiomycota</taxon>
        <taxon>Agaricomycotina</taxon>
        <taxon>Agaricomycetes</taxon>
        <taxon>Agaricomycetidae</taxon>
        <taxon>Agaricales</taxon>
        <taxon>Pluteineae</taxon>
        <taxon>Pluteaceae</taxon>
        <taxon>Pluteus</taxon>
    </lineage>
</organism>